<evidence type="ECO:0000313" key="1">
    <source>
        <dbReference type="EMBL" id="RNA40486.1"/>
    </source>
</evidence>
<comment type="caution">
    <text evidence="1">The sequence shown here is derived from an EMBL/GenBank/DDBJ whole genome shotgun (WGS) entry which is preliminary data.</text>
</comment>
<proteinExistence type="predicted"/>
<name>A0A3M7SXL7_BRAPC</name>
<accession>A0A3M7SXL7</accession>
<keyword evidence="2" id="KW-1185">Reference proteome</keyword>
<reference evidence="1 2" key="1">
    <citation type="journal article" date="2018" name="Sci. Rep.">
        <title>Genomic signatures of local adaptation to the degree of environmental predictability in rotifers.</title>
        <authorList>
            <person name="Franch-Gras L."/>
            <person name="Hahn C."/>
            <person name="Garcia-Roger E.M."/>
            <person name="Carmona M.J."/>
            <person name="Serra M."/>
            <person name="Gomez A."/>
        </authorList>
    </citation>
    <scope>NUCLEOTIDE SEQUENCE [LARGE SCALE GENOMIC DNA]</scope>
    <source>
        <strain evidence="1">HYR1</strain>
    </source>
</reference>
<dbReference type="EMBL" id="REGN01000640">
    <property type="protein sequence ID" value="RNA40486.1"/>
    <property type="molecule type" value="Genomic_DNA"/>
</dbReference>
<organism evidence="1 2">
    <name type="scientific">Brachionus plicatilis</name>
    <name type="common">Marine rotifer</name>
    <name type="synonym">Brachionus muelleri</name>
    <dbReference type="NCBI Taxonomy" id="10195"/>
    <lineage>
        <taxon>Eukaryota</taxon>
        <taxon>Metazoa</taxon>
        <taxon>Spiralia</taxon>
        <taxon>Gnathifera</taxon>
        <taxon>Rotifera</taxon>
        <taxon>Eurotatoria</taxon>
        <taxon>Monogononta</taxon>
        <taxon>Pseudotrocha</taxon>
        <taxon>Ploima</taxon>
        <taxon>Brachionidae</taxon>
        <taxon>Brachionus</taxon>
    </lineage>
</organism>
<dbReference type="Proteomes" id="UP000276133">
    <property type="component" value="Unassembled WGS sequence"/>
</dbReference>
<protein>
    <submittedName>
        <fullName evidence="1">Uncharacterized protein</fullName>
    </submittedName>
</protein>
<dbReference type="AlphaFoldDB" id="A0A3M7SXL7"/>
<evidence type="ECO:0000313" key="2">
    <source>
        <dbReference type="Proteomes" id="UP000276133"/>
    </source>
</evidence>
<gene>
    <name evidence="1" type="ORF">BpHYR1_036988</name>
</gene>
<sequence>MYLVSASGDSMPNSDNSWAKSLHIFHIVHIEQNNNKRIFEVACIRHCPVTDQAVDFVLDKLAHLVSRCRSGVDHFRWKELDLQSWWLVDNKLVLVTVLG</sequence>